<dbReference type="Gene3D" id="3.10.20.370">
    <property type="match status" value="1"/>
</dbReference>
<dbReference type="Pfam" id="PF17919">
    <property type="entry name" value="RT_RNaseH_2"/>
    <property type="match status" value="1"/>
</dbReference>
<dbReference type="Proteomes" id="UP000215902">
    <property type="component" value="Unassembled WGS sequence"/>
</dbReference>
<dbReference type="InterPro" id="IPR001584">
    <property type="entry name" value="Integrase_cat-core"/>
</dbReference>
<dbReference type="InterPro" id="IPR001995">
    <property type="entry name" value="Peptidase_A2_cat"/>
</dbReference>
<dbReference type="PANTHER" id="PTHR37984">
    <property type="entry name" value="PROTEIN CBG26694"/>
    <property type="match status" value="1"/>
</dbReference>
<dbReference type="PROSITE" id="PS50175">
    <property type="entry name" value="ASP_PROT_RETROV"/>
    <property type="match status" value="1"/>
</dbReference>
<evidence type="ECO:0000256" key="1">
    <source>
        <dbReference type="ARBA" id="ARBA00022801"/>
    </source>
</evidence>
<dbReference type="Gene3D" id="3.30.70.270">
    <property type="match status" value="2"/>
</dbReference>
<dbReference type="Gene3D" id="2.40.70.10">
    <property type="entry name" value="Acid Proteases"/>
    <property type="match status" value="1"/>
</dbReference>
<dbReference type="GO" id="GO:0003676">
    <property type="term" value="F:nucleic acid binding"/>
    <property type="evidence" value="ECO:0007669"/>
    <property type="project" value="InterPro"/>
</dbReference>
<dbReference type="InterPro" id="IPR012337">
    <property type="entry name" value="RNaseH-like_sf"/>
</dbReference>
<reference evidence="7 8" key="1">
    <citation type="submission" date="2017-06" db="EMBL/GenBank/DDBJ databases">
        <title>A platform for efficient transgenesis in Macrostomum lignano, a flatworm model organism for stem cell research.</title>
        <authorList>
            <person name="Berezikov E."/>
        </authorList>
    </citation>
    <scope>NUCLEOTIDE SEQUENCE [LARGE SCALE GENOMIC DNA]</scope>
    <source>
        <strain evidence="7">DV1</strain>
        <tissue evidence="7">Whole organism</tissue>
    </source>
</reference>
<dbReference type="CDD" id="cd01647">
    <property type="entry name" value="RT_LTR"/>
    <property type="match status" value="1"/>
</dbReference>
<dbReference type="PROSITE" id="PS50158">
    <property type="entry name" value="ZF_CCHC"/>
    <property type="match status" value="1"/>
</dbReference>
<evidence type="ECO:0000259" key="6">
    <source>
        <dbReference type="PROSITE" id="PS50994"/>
    </source>
</evidence>
<evidence type="ECO:0000313" key="8">
    <source>
        <dbReference type="Proteomes" id="UP000215902"/>
    </source>
</evidence>
<dbReference type="PROSITE" id="PS50878">
    <property type="entry name" value="RT_POL"/>
    <property type="match status" value="1"/>
</dbReference>
<accession>A0A267FGZ4</accession>
<dbReference type="PANTHER" id="PTHR37984:SF15">
    <property type="entry name" value="INTEGRASE CATALYTIC DOMAIN-CONTAINING PROTEIN"/>
    <property type="match status" value="1"/>
</dbReference>
<dbReference type="FunFam" id="1.10.340.70:FF:000003">
    <property type="entry name" value="Protein CBG25708"/>
    <property type="match status" value="1"/>
</dbReference>
<dbReference type="InterPro" id="IPR041588">
    <property type="entry name" value="Integrase_H2C2"/>
</dbReference>
<dbReference type="Pfam" id="PF00078">
    <property type="entry name" value="RVT_1"/>
    <property type="match status" value="1"/>
</dbReference>
<sequence>MATSGLPYPAEFQPVPGEPPVPWARWIKSFENFLVAGALEEASESRKKAILLHLLGEEGRRRAANVDASKSLQETKKALKAIFSSSRSVIAERFAFRQRAQHDGESIGDYVMALRELATNCKFDTFHDEMIRDQLVEKTCVPRIRERLLMEEDDLTLDDAIKKAERIEAAIKDAKQVSGPELHVKALSKKPKPAARHEKTAAAGPKCTRCGGNHGHKGECKAMGQKCRRCGKTNHFAKMCRMKAVSAIDTKEPAESSLTVLAVNNKSTDSLFCECRLGGQLIRLQIDCGAAVSLLNMETFKKSFARHPLLPTSTKLEAYGGSAIKTIGKVELPVTFNGIRTEATFYVADKGANILGRDLFQALGFKIFQGDNRVMSISETTIERDFPGIFDGLGRSKSFIHRTKIDASVKPVSQPMRKLPIGLKDEVTSEISRMEQQGIIEKVDASEWVSNVVVTRKKESNKVRLCVDLRQVNKAVIADRYPVPSIEDLSASINGSKCFSKLDLRQGYQQIPLHPDSRGLTCFITDAGLYQFTVVPFGLSSSGAAFQRALQTVLRGAPGAINIVDDILVHGKDETEHDKNLREVLGRIHREGFTLNREKCKFRQASVDFFGLVISADGIKPTKCNVDAILRIPEPSTVAQIQSFLGAVNFLHKFIPHYSAIAEPLRQLLKKDADWHWGERERTAFRTLKSAVTSSPVLAHFDCQAETYVTCDASLDGLGAVLSQVQNEKEVPIAFASRALSPAEKRYSAGEREALACVWSIERWHYYLYGRRVTLRTDHKALTTLLDSKGMGHRPLRIHRWVERLRGYDVRFEHIPGADNKCADMLSRWATTERVPAEETDEEGYVYAVVDSKTTLTADALATATKEDEVLQAVLQYISGGWPSKVDSSLKPYFNVRDELFCWNNGQCLGRGERAIIPTSLRLQVIEEAHEGHPGVVRSKQRCRDTVWFPGIDRQVEDYVKNCTACTLAEKSGKPQQTIVTPIEWPDGPWDKVEIDIFGEVAAAPRHQRFLLVIHDLYSKWPEIAAMETVTSANIIKTLRKLFGRWGVPKMLISDNGPQFVSDEFEEFLRAEGIKHSRVSRYYPQGNGGVERFNRSLKEGLAANLRAGAKFEDAIDLVLKTYRTSQHALTGLTPAELMIGRKLRSGLQLLRPTPVQQRDDSDLRDSIAQRQAKNADYTNKRRRARDSMLQAGDWVWRQTPHRAHKLATRLKEPLKIASKAGRNTFVLSDGTKWQASRLVKCNSPPADNGAADQEDDWFDLPLPPAPPHGRASRHLHLSFEGQLELDGNRRVILFRKGGECSDCASGLGVVTN</sequence>
<dbReference type="SUPFAM" id="SSF53098">
    <property type="entry name" value="Ribonuclease H-like"/>
    <property type="match status" value="1"/>
</dbReference>
<dbReference type="InterPro" id="IPR041577">
    <property type="entry name" value="RT_RNaseH_2"/>
</dbReference>
<dbReference type="FunFam" id="3.10.20.370:FF:000001">
    <property type="entry name" value="Retrovirus-related Pol polyprotein from transposon 17.6-like protein"/>
    <property type="match status" value="1"/>
</dbReference>
<dbReference type="InterPro" id="IPR000477">
    <property type="entry name" value="RT_dom"/>
</dbReference>
<comment type="caution">
    <text evidence="7">The sequence shown here is derived from an EMBL/GenBank/DDBJ whole genome shotgun (WGS) entry which is preliminary data.</text>
</comment>
<dbReference type="InterPro" id="IPR036397">
    <property type="entry name" value="RNaseH_sf"/>
</dbReference>
<evidence type="ECO:0000256" key="2">
    <source>
        <dbReference type="PROSITE-ProRule" id="PRU00047"/>
    </source>
</evidence>
<evidence type="ECO:0000259" key="3">
    <source>
        <dbReference type="PROSITE" id="PS50158"/>
    </source>
</evidence>
<dbReference type="CDD" id="cd09274">
    <property type="entry name" value="RNase_HI_RT_Ty3"/>
    <property type="match status" value="1"/>
</dbReference>
<gene>
    <name evidence="7" type="ORF">BOX15_Mlig025710g1</name>
</gene>
<feature type="domain" description="CCHC-type" evidence="3">
    <location>
        <begin position="226"/>
        <end position="241"/>
    </location>
</feature>
<dbReference type="GO" id="GO:0006508">
    <property type="term" value="P:proteolysis"/>
    <property type="evidence" value="ECO:0007669"/>
    <property type="project" value="InterPro"/>
</dbReference>
<evidence type="ECO:0000259" key="5">
    <source>
        <dbReference type="PROSITE" id="PS50878"/>
    </source>
</evidence>
<dbReference type="Pfam" id="PF00665">
    <property type="entry name" value="rve"/>
    <property type="match status" value="1"/>
</dbReference>
<feature type="domain" description="Integrase catalytic" evidence="6">
    <location>
        <begin position="985"/>
        <end position="1142"/>
    </location>
</feature>
<dbReference type="FunFam" id="3.30.70.270:FF:000026">
    <property type="entry name" value="Transposon Ty3-G Gag-Pol polyprotein"/>
    <property type="match status" value="1"/>
</dbReference>
<dbReference type="Gene3D" id="1.10.340.70">
    <property type="match status" value="1"/>
</dbReference>
<dbReference type="Gene3D" id="3.30.420.10">
    <property type="entry name" value="Ribonuclease H-like superfamily/Ribonuclease H"/>
    <property type="match status" value="1"/>
</dbReference>
<dbReference type="STRING" id="282301.A0A267FGZ4"/>
<evidence type="ECO:0000259" key="4">
    <source>
        <dbReference type="PROSITE" id="PS50175"/>
    </source>
</evidence>
<dbReference type="OrthoDB" id="10053045at2759"/>
<dbReference type="Gene3D" id="3.10.10.10">
    <property type="entry name" value="HIV Type 1 Reverse Transcriptase, subunit A, domain 1"/>
    <property type="match status" value="1"/>
</dbReference>
<keyword evidence="8" id="KW-1185">Reference proteome</keyword>
<dbReference type="Pfam" id="PF17921">
    <property type="entry name" value="Integrase_H2C2"/>
    <property type="match status" value="1"/>
</dbReference>
<dbReference type="SUPFAM" id="SSF50630">
    <property type="entry name" value="Acid proteases"/>
    <property type="match status" value="1"/>
</dbReference>
<keyword evidence="2" id="KW-0479">Metal-binding</keyword>
<feature type="domain" description="Reverse transcriptase" evidence="5">
    <location>
        <begin position="437"/>
        <end position="614"/>
    </location>
</feature>
<dbReference type="InterPro" id="IPR050951">
    <property type="entry name" value="Retrovirus_Pol_polyprotein"/>
</dbReference>
<keyword evidence="2" id="KW-0862">Zinc</keyword>
<dbReference type="InterPro" id="IPR043502">
    <property type="entry name" value="DNA/RNA_pol_sf"/>
</dbReference>
<dbReference type="InterPro" id="IPR021109">
    <property type="entry name" value="Peptidase_aspartic_dom_sf"/>
</dbReference>
<dbReference type="FunFam" id="3.30.420.10:FF:000063">
    <property type="entry name" value="Retrovirus-related Pol polyprotein from transposon 297-like Protein"/>
    <property type="match status" value="1"/>
</dbReference>
<dbReference type="GO" id="GO:0008270">
    <property type="term" value="F:zinc ion binding"/>
    <property type="evidence" value="ECO:0007669"/>
    <property type="project" value="UniProtKB-KW"/>
</dbReference>
<evidence type="ECO:0008006" key="9">
    <source>
        <dbReference type="Google" id="ProtNLM"/>
    </source>
</evidence>
<keyword evidence="1" id="KW-0378">Hydrolase</keyword>
<keyword evidence="2" id="KW-0863">Zinc-finger</keyword>
<dbReference type="GO" id="GO:0004190">
    <property type="term" value="F:aspartic-type endopeptidase activity"/>
    <property type="evidence" value="ECO:0007669"/>
    <property type="project" value="InterPro"/>
</dbReference>
<dbReference type="InterPro" id="IPR001878">
    <property type="entry name" value="Znf_CCHC"/>
</dbReference>
<organism evidence="7 8">
    <name type="scientific">Macrostomum lignano</name>
    <dbReference type="NCBI Taxonomy" id="282301"/>
    <lineage>
        <taxon>Eukaryota</taxon>
        <taxon>Metazoa</taxon>
        <taxon>Spiralia</taxon>
        <taxon>Lophotrochozoa</taxon>
        <taxon>Platyhelminthes</taxon>
        <taxon>Rhabditophora</taxon>
        <taxon>Macrostomorpha</taxon>
        <taxon>Macrostomida</taxon>
        <taxon>Macrostomidae</taxon>
        <taxon>Macrostomum</taxon>
    </lineage>
</organism>
<feature type="domain" description="Peptidase A2" evidence="4">
    <location>
        <begin position="282"/>
        <end position="359"/>
    </location>
</feature>
<dbReference type="InterPro" id="IPR043128">
    <property type="entry name" value="Rev_trsase/Diguanyl_cyclase"/>
</dbReference>
<name>A0A267FGZ4_9PLAT</name>
<dbReference type="EMBL" id="NIVC01001040">
    <property type="protein sequence ID" value="PAA73055.1"/>
    <property type="molecule type" value="Genomic_DNA"/>
</dbReference>
<evidence type="ECO:0000313" key="7">
    <source>
        <dbReference type="EMBL" id="PAA73055.1"/>
    </source>
</evidence>
<dbReference type="PROSITE" id="PS50994">
    <property type="entry name" value="INTEGRASE"/>
    <property type="match status" value="1"/>
</dbReference>
<proteinExistence type="predicted"/>
<dbReference type="GO" id="GO:0015074">
    <property type="term" value="P:DNA integration"/>
    <property type="evidence" value="ECO:0007669"/>
    <property type="project" value="InterPro"/>
</dbReference>
<protein>
    <recommendedName>
        <fullName evidence="9">Reverse transcriptase</fullName>
    </recommendedName>
</protein>
<dbReference type="SUPFAM" id="SSF56672">
    <property type="entry name" value="DNA/RNA polymerases"/>
    <property type="match status" value="1"/>
</dbReference>